<dbReference type="Pfam" id="PF13489">
    <property type="entry name" value="Methyltransf_23"/>
    <property type="match status" value="1"/>
</dbReference>
<protein>
    <recommendedName>
        <fullName evidence="3">Methyltransferase domain-containing protein</fullName>
    </recommendedName>
</protein>
<dbReference type="InterPro" id="IPR029063">
    <property type="entry name" value="SAM-dependent_MTases_sf"/>
</dbReference>
<dbReference type="CDD" id="cd02440">
    <property type="entry name" value="AdoMet_MTases"/>
    <property type="match status" value="1"/>
</dbReference>
<dbReference type="Proteomes" id="UP000000457">
    <property type="component" value="Segment"/>
</dbReference>
<reference evidence="1 2" key="1">
    <citation type="journal article" date="2014" name="Virology">
        <title>Supersize me: Cronobacter sakazakii phage GAP32.</title>
        <authorList>
            <person name="Abbasifar R."/>
            <person name="Griffiths M.W."/>
            <person name="Sabour P.M."/>
            <person name="Ackermann H.-W."/>
            <person name="Vandersteegen K."/>
            <person name="Lavigne R."/>
            <person name="Noben J.-P."/>
            <person name="Villa A.A."/>
            <person name="Abbasifar A."/>
            <person name="Nash J.H.E."/>
            <person name="Kropinski A.M."/>
        </authorList>
    </citation>
    <scope>NUCLEOTIDE SEQUENCE [LARGE SCALE GENOMIC DNA]</scope>
    <source>
        <strain evidence="1">GAP-32</strain>
    </source>
</reference>
<name>K4F7T5_9CAUD</name>
<evidence type="ECO:0008006" key="3">
    <source>
        <dbReference type="Google" id="ProtNLM"/>
    </source>
</evidence>
<dbReference type="Gene3D" id="3.40.50.150">
    <property type="entry name" value="Vaccinia Virus protein VP39"/>
    <property type="match status" value="1"/>
</dbReference>
<accession>K4F7T5</accession>
<evidence type="ECO:0000313" key="1">
    <source>
        <dbReference type="EMBL" id="AFC21932.1"/>
    </source>
</evidence>
<sequence>MKVTEQYRKIGVQEYYKDRNTQQNYINPHAEYVNESLLNAFYGYFTEDATVLDLCCGNGLVSSVLKSCGVLNIEGADKYMFERYTEETGFNCYHYSFEDIADFNCMFDKYYDVIICSYAFDIVPESYRNKLLYALSTYTDTLILIRPNSHEINSELWELMYKNKVHKSTATIYKKKERHS</sequence>
<gene>
    <name evidence="1" type="ORF">GAP32_474</name>
</gene>
<dbReference type="OrthoDB" id="13631at10239"/>
<dbReference type="EMBL" id="JN882285">
    <property type="protein sequence ID" value="AFC21932.1"/>
    <property type="molecule type" value="Genomic_DNA"/>
</dbReference>
<organism evidence="1 2">
    <name type="scientific">Cronobacter phage vB_CsaM_GAP32</name>
    <dbReference type="NCBI Taxonomy" id="1141136"/>
    <lineage>
        <taxon>Viruses</taxon>
        <taxon>Duplodnaviria</taxon>
        <taxon>Heunggongvirae</taxon>
        <taxon>Uroviricota</taxon>
        <taxon>Caudoviricetes</taxon>
        <taxon>Mimasvirus</taxon>
        <taxon>Mimasvirus GAP32</taxon>
    </lineage>
</organism>
<dbReference type="GeneID" id="13994223"/>
<keyword evidence="2" id="KW-1185">Reference proteome</keyword>
<dbReference type="SUPFAM" id="SSF53335">
    <property type="entry name" value="S-adenosyl-L-methionine-dependent methyltransferases"/>
    <property type="match status" value="1"/>
</dbReference>
<evidence type="ECO:0000313" key="2">
    <source>
        <dbReference type="Proteomes" id="UP000000457"/>
    </source>
</evidence>
<proteinExistence type="predicted"/>
<dbReference type="RefSeq" id="YP_006987587.1">
    <property type="nucleotide sequence ID" value="NC_019401.1"/>
</dbReference>
<dbReference type="KEGG" id="vg:13994223"/>